<feature type="domain" description="Acyclic terpene utilisation N-terminal" evidence="1">
    <location>
        <begin position="64"/>
        <end position="389"/>
    </location>
</feature>
<evidence type="ECO:0000259" key="1">
    <source>
        <dbReference type="Pfam" id="PF07287"/>
    </source>
</evidence>
<evidence type="ECO:0000313" key="2">
    <source>
        <dbReference type="EMBL" id="CDZ84146.1"/>
    </source>
</evidence>
<dbReference type="InterPro" id="IPR010839">
    <property type="entry name" value="AtuA_N"/>
</dbReference>
<dbReference type="AlphaFoldDB" id="A0A078LGB8"/>
<name>A0A078LGB8_CITKO</name>
<dbReference type="RefSeq" id="WP_047458076.1">
    <property type="nucleotide sequence ID" value="NZ_AP025640.1"/>
</dbReference>
<dbReference type="Pfam" id="PF07287">
    <property type="entry name" value="AtuA"/>
    <property type="match status" value="1"/>
</dbReference>
<reference evidence="2" key="1">
    <citation type="submission" date="2014-06" db="EMBL/GenBank/DDBJ databases">
        <authorList>
            <person name="Urmite Genomes Urmite Genomes"/>
        </authorList>
    </citation>
    <scope>NUCLEOTIDE SEQUENCE</scope>
</reference>
<sequence>MARTFKILSPTAILGYGFPEESFRKAMEESPDLIAVDAGSSDPGPHYLGAGKPFTDRAGVKRDLRYMITAGVKNDIPVVIGTAGGSGAAPHLEWCRQIILEIAQEEKLSFSMALIPSDVDKAIVHQALDNGKITALDFVPELTHDAIDQSTYIVAQMGIEPFQRALKAGAQVVLGGRAYDPACFAALPIMQGFDEGLALHCGKILECAAIAATPGSGSDCAMGIIDDNGFTLKTFNPKRKFTETSAAAHTLYEKSDPYYLPGPGGVLNLKGCSFKAVNEGEVYVSGSRHEETPYALKLEGARQVGFRCLTIAGTRDPIMIASIDTILEEVKTSVARNLSLNDDSIRMTFHLYGKNGVMGNHEPMQSAGHELGILLDVVAPTQDIANSVCSLVRSTLLHYGYENRIATAGNLAFPFSPSDIQSGPVYEFSIYHLIEASDALQFDFHLEQVTPEGVQA</sequence>
<organism evidence="2">
    <name type="scientific">Citrobacter koseri</name>
    <name type="common">Citrobacter diversus</name>
    <dbReference type="NCBI Taxonomy" id="545"/>
    <lineage>
        <taxon>Bacteria</taxon>
        <taxon>Pseudomonadati</taxon>
        <taxon>Pseudomonadota</taxon>
        <taxon>Gammaproteobacteria</taxon>
        <taxon>Enterobacterales</taxon>
        <taxon>Enterobacteriaceae</taxon>
        <taxon>Citrobacter</taxon>
    </lineage>
</organism>
<gene>
    <name evidence="2" type="ORF">BN1086_02286</name>
</gene>
<accession>A0A078LGB8</accession>
<proteinExistence type="predicted"/>
<dbReference type="PATRIC" id="fig|545.11.peg.714"/>
<protein>
    <recommendedName>
        <fullName evidence="1">Acyclic terpene utilisation N-terminal domain-containing protein</fullName>
    </recommendedName>
</protein>
<dbReference type="EMBL" id="LK931336">
    <property type="protein sequence ID" value="CDZ84146.1"/>
    <property type="molecule type" value="Genomic_DNA"/>
</dbReference>